<reference evidence="2" key="2">
    <citation type="submission" date="2021-08" db="EMBL/GenBank/DDBJ databases">
        <authorList>
            <person name="Tani A."/>
            <person name="Ola A."/>
            <person name="Ogura Y."/>
            <person name="Katsura K."/>
            <person name="Hayashi T."/>
        </authorList>
    </citation>
    <scope>NUCLEOTIDE SEQUENCE</scope>
    <source>
        <strain evidence="2">DSM 23632</strain>
    </source>
</reference>
<gene>
    <name evidence="2" type="ORF">MPOCJGCO_4053</name>
</gene>
<dbReference type="InterPro" id="IPR031807">
    <property type="entry name" value="HicB-like"/>
</dbReference>
<dbReference type="Gene3D" id="3.30.160.250">
    <property type="match status" value="1"/>
</dbReference>
<organism evidence="2 3">
    <name type="scientific">Methylobacterium trifolii</name>
    <dbReference type="NCBI Taxonomy" id="1003092"/>
    <lineage>
        <taxon>Bacteria</taxon>
        <taxon>Pseudomonadati</taxon>
        <taxon>Pseudomonadota</taxon>
        <taxon>Alphaproteobacteria</taxon>
        <taxon>Hyphomicrobiales</taxon>
        <taxon>Methylobacteriaceae</taxon>
        <taxon>Methylobacterium</taxon>
    </lineage>
</organism>
<feature type="domain" description="HicB-like antitoxin of toxin-antitoxin system" evidence="1">
    <location>
        <begin position="24"/>
        <end position="71"/>
    </location>
</feature>
<keyword evidence="3" id="KW-1185">Reference proteome</keyword>
<dbReference type="RefSeq" id="WP_238184479.1">
    <property type="nucleotide sequence ID" value="NZ_BPRB01000256.1"/>
</dbReference>
<dbReference type="EMBL" id="BPRB01000256">
    <property type="protein sequence ID" value="GJE61925.1"/>
    <property type="molecule type" value="Genomic_DNA"/>
</dbReference>
<evidence type="ECO:0000313" key="2">
    <source>
        <dbReference type="EMBL" id="GJE61925.1"/>
    </source>
</evidence>
<dbReference type="Pfam" id="PF15919">
    <property type="entry name" value="HicB_lk_antitox"/>
    <property type="match status" value="1"/>
</dbReference>
<name>A0ABQ4U7W4_9HYPH</name>
<sequence length="74" mass="7852">MVVRDYYVQVDPVPQAEGGGLLGCVPDLPGCMSDGDDIAMLELNIADAIETWIAAARRLGRAVPSPAAVQERRA</sequence>
<dbReference type="InterPro" id="IPR035069">
    <property type="entry name" value="TTHA1013/TTHA0281-like"/>
</dbReference>
<reference evidence="2" key="1">
    <citation type="journal article" date="2021" name="Front. Microbiol.">
        <title>Comprehensive Comparative Genomics and Phenotyping of Methylobacterium Species.</title>
        <authorList>
            <person name="Alessa O."/>
            <person name="Ogura Y."/>
            <person name="Fujitani Y."/>
            <person name="Takami H."/>
            <person name="Hayashi T."/>
            <person name="Sahin N."/>
            <person name="Tani A."/>
        </authorList>
    </citation>
    <scope>NUCLEOTIDE SEQUENCE</scope>
    <source>
        <strain evidence="2">DSM 23632</strain>
    </source>
</reference>
<proteinExistence type="predicted"/>
<evidence type="ECO:0000313" key="3">
    <source>
        <dbReference type="Proteomes" id="UP001055057"/>
    </source>
</evidence>
<dbReference type="SUPFAM" id="SSF143100">
    <property type="entry name" value="TTHA1013/TTHA0281-like"/>
    <property type="match status" value="1"/>
</dbReference>
<protein>
    <recommendedName>
        <fullName evidence="1">HicB-like antitoxin of toxin-antitoxin system domain-containing protein</fullName>
    </recommendedName>
</protein>
<dbReference type="Proteomes" id="UP001055057">
    <property type="component" value="Unassembled WGS sequence"/>
</dbReference>
<comment type="caution">
    <text evidence="2">The sequence shown here is derived from an EMBL/GenBank/DDBJ whole genome shotgun (WGS) entry which is preliminary data.</text>
</comment>
<evidence type="ECO:0000259" key="1">
    <source>
        <dbReference type="Pfam" id="PF15919"/>
    </source>
</evidence>
<accession>A0ABQ4U7W4</accession>